<dbReference type="EMBL" id="JABVEC010000006">
    <property type="protein sequence ID" value="MBC6465984.1"/>
    <property type="molecule type" value="Genomic_DNA"/>
</dbReference>
<reference evidence="1 2" key="1">
    <citation type="submission" date="2020-06" db="EMBL/GenBank/DDBJ databases">
        <title>Actinomadura xiongansis sp. nov., isolated from soil of Baiyangdian.</title>
        <authorList>
            <person name="Zhang X."/>
        </authorList>
    </citation>
    <scope>NUCLEOTIDE SEQUENCE [LARGE SCALE GENOMIC DNA]</scope>
    <source>
        <strain evidence="1 2">HBUM206468</strain>
    </source>
</reference>
<organism evidence="1 2">
    <name type="scientific">Actinomadura alba</name>
    <dbReference type="NCBI Taxonomy" id="406431"/>
    <lineage>
        <taxon>Bacteria</taxon>
        <taxon>Bacillati</taxon>
        <taxon>Actinomycetota</taxon>
        <taxon>Actinomycetes</taxon>
        <taxon>Streptosporangiales</taxon>
        <taxon>Thermomonosporaceae</taxon>
        <taxon>Actinomadura</taxon>
    </lineage>
</organism>
<sequence length="150" mass="15870">MSDDPATRPDEDALTIPSAWKRQIHPRRGGTPGPKIKLGAGARKAMRACLANGRGEVERAIADPRTDPDLVAPTRSYLDGTLDPLGAAVAAVVSAGIDAWSDDIRFVDGWTFTHGVAFAACAFTEMATLYARFERTSGRVASRSPSSSPG</sequence>
<keyword evidence="2" id="KW-1185">Reference proteome</keyword>
<dbReference type="RefSeq" id="WP_187242995.1">
    <property type="nucleotide sequence ID" value="NZ_BAAAOK010000028.1"/>
</dbReference>
<dbReference type="Proteomes" id="UP000805614">
    <property type="component" value="Unassembled WGS sequence"/>
</dbReference>
<evidence type="ECO:0000313" key="1">
    <source>
        <dbReference type="EMBL" id="MBC6465984.1"/>
    </source>
</evidence>
<proteinExistence type="predicted"/>
<accession>A0ABR7LMH0</accession>
<name>A0ABR7LMH0_9ACTN</name>
<protein>
    <submittedName>
        <fullName evidence="1">Uncharacterized protein</fullName>
    </submittedName>
</protein>
<evidence type="ECO:0000313" key="2">
    <source>
        <dbReference type="Proteomes" id="UP000805614"/>
    </source>
</evidence>
<gene>
    <name evidence="1" type="ORF">HKK74_10795</name>
</gene>
<comment type="caution">
    <text evidence="1">The sequence shown here is derived from an EMBL/GenBank/DDBJ whole genome shotgun (WGS) entry which is preliminary data.</text>
</comment>